<evidence type="ECO:0000256" key="9">
    <source>
        <dbReference type="ARBA" id="ARBA00026057"/>
    </source>
</evidence>
<dbReference type="Gene3D" id="1.10.8.60">
    <property type="match status" value="1"/>
</dbReference>
<dbReference type="GO" id="GO:0034605">
    <property type="term" value="P:cellular response to heat"/>
    <property type="evidence" value="ECO:0007669"/>
    <property type="project" value="TreeGrafter"/>
</dbReference>
<name>A0A5P8W3B7_9NOSO</name>
<keyword evidence="8 11" id="KW-0143">Chaperone</keyword>
<comment type="function">
    <text evidence="12">Part of a stress-induced multi-chaperone system, it is involved in the recovery of the cell from heat-induced damage, in cooperation with DnaK, DnaJ and GrpE.</text>
</comment>
<dbReference type="GO" id="GO:0008233">
    <property type="term" value="F:peptidase activity"/>
    <property type="evidence" value="ECO:0007669"/>
    <property type="project" value="UniProtKB-KW"/>
</dbReference>
<evidence type="ECO:0000256" key="3">
    <source>
        <dbReference type="ARBA" id="ARBA00022737"/>
    </source>
</evidence>
<dbReference type="FunFam" id="3.40.50.300:FF:000025">
    <property type="entry name" value="ATP-dependent Clp protease subunit"/>
    <property type="match status" value="1"/>
</dbReference>
<dbReference type="InterPro" id="IPR003593">
    <property type="entry name" value="AAA+_ATPase"/>
</dbReference>
<dbReference type="PANTHER" id="PTHR11638:SF18">
    <property type="entry name" value="HEAT SHOCK PROTEIN 104"/>
    <property type="match status" value="1"/>
</dbReference>
<dbReference type="GO" id="GO:0006508">
    <property type="term" value="P:proteolysis"/>
    <property type="evidence" value="ECO:0007669"/>
    <property type="project" value="UniProtKB-KW"/>
</dbReference>
<keyword evidence="3 10" id="KW-0677">Repeat</keyword>
<dbReference type="Pfam" id="PF00004">
    <property type="entry name" value="AAA"/>
    <property type="match status" value="1"/>
</dbReference>
<gene>
    <name evidence="12" type="primary">clpB</name>
    <name evidence="14" type="ORF">GXM_04632</name>
</gene>
<dbReference type="FunFam" id="3.40.50.300:FF:000010">
    <property type="entry name" value="Chaperone clpB 1, putative"/>
    <property type="match status" value="1"/>
</dbReference>
<dbReference type="Gene3D" id="1.10.1780.10">
    <property type="entry name" value="Clp, N-terminal domain"/>
    <property type="match status" value="1"/>
</dbReference>
<dbReference type="InterPro" id="IPR050130">
    <property type="entry name" value="ClpA_ClpB"/>
</dbReference>
<dbReference type="GO" id="GO:0016887">
    <property type="term" value="F:ATP hydrolysis activity"/>
    <property type="evidence" value="ECO:0007669"/>
    <property type="project" value="InterPro"/>
</dbReference>
<dbReference type="GO" id="GO:0005737">
    <property type="term" value="C:cytoplasm"/>
    <property type="evidence" value="ECO:0007669"/>
    <property type="project" value="UniProtKB-SubCell"/>
</dbReference>
<dbReference type="InterPro" id="IPR028299">
    <property type="entry name" value="ClpA/B_CS2"/>
</dbReference>
<keyword evidence="7 12" id="KW-0175">Coiled coil</keyword>
<dbReference type="InterPro" id="IPR018368">
    <property type="entry name" value="ClpA/B_CS1"/>
</dbReference>
<dbReference type="PROSITE" id="PS00871">
    <property type="entry name" value="CLPAB_2"/>
    <property type="match status" value="1"/>
</dbReference>
<dbReference type="InterPro" id="IPR036628">
    <property type="entry name" value="Clp_N_dom_sf"/>
</dbReference>
<dbReference type="FunFam" id="3.40.50.300:FF:000120">
    <property type="entry name" value="ATP-dependent chaperone ClpB"/>
    <property type="match status" value="1"/>
</dbReference>
<dbReference type="SUPFAM" id="SSF81923">
    <property type="entry name" value="Double Clp-N motif"/>
    <property type="match status" value="1"/>
</dbReference>
<evidence type="ECO:0000256" key="8">
    <source>
        <dbReference type="ARBA" id="ARBA00023186"/>
    </source>
</evidence>
<dbReference type="CDD" id="cd19499">
    <property type="entry name" value="RecA-like_ClpB_Hsp104-like"/>
    <property type="match status" value="1"/>
</dbReference>
<dbReference type="RefSeq" id="WP_118167636.1">
    <property type="nucleotide sequence ID" value="NZ_CP045226.1"/>
</dbReference>
<dbReference type="SMART" id="SM01086">
    <property type="entry name" value="ClpB_D2-small"/>
    <property type="match status" value="1"/>
</dbReference>
<evidence type="ECO:0000259" key="13">
    <source>
        <dbReference type="PROSITE" id="PS51903"/>
    </source>
</evidence>
<keyword evidence="12" id="KW-0963">Cytoplasm</keyword>
<evidence type="ECO:0000256" key="4">
    <source>
        <dbReference type="ARBA" id="ARBA00022741"/>
    </source>
</evidence>
<dbReference type="CDD" id="cd00009">
    <property type="entry name" value="AAA"/>
    <property type="match status" value="1"/>
</dbReference>
<dbReference type="Pfam" id="PF07724">
    <property type="entry name" value="AAA_2"/>
    <property type="match status" value="1"/>
</dbReference>
<dbReference type="InterPro" id="IPR017730">
    <property type="entry name" value="Chaperonin_ClpB"/>
</dbReference>
<dbReference type="Pfam" id="PF17871">
    <property type="entry name" value="AAA_lid_9"/>
    <property type="match status" value="1"/>
</dbReference>
<dbReference type="InterPro" id="IPR004176">
    <property type="entry name" value="Clp_R_N"/>
</dbReference>
<feature type="coiled-coil region" evidence="12">
    <location>
        <begin position="414"/>
        <end position="535"/>
    </location>
</feature>
<comment type="subunit">
    <text evidence="9">Homohexamer. The oligomerization is ATP-dependent.</text>
</comment>
<dbReference type="GO" id="GO:0005524">
    <property type="term" value="F:ATP binding"/>
    <property type="evidence" value="ECO:0007669"/>
    <property type="project" value="UniProtKB-UniRule"/>
</dbReference>
<evidence type="ECO:0000256" key="2">
    <source>
        <dbReference type="ARBA" id="ARBA00008675"/>
    </source>
</evidence>
<dbReference type="Pfam" id="PF02861">
    <property type="entry name" value="Clp_N"/>
    <property type="match status" value="1"/>
</dbReference>
<evidence type="ECO:0000256" key="5">
    <source>
        <dbReference type="ARBA" id="ARBA00022840"/>
    </source>
</evidence>
<protein>
    <recommendedName>
        <fullName evidence="12">Chaperone protein ClpB</fullName>
    </recommendedName>
</protein>
<comment type="subcellular location">
    <subcellularLocation>
        <location evidence="1 12">Cytoplasm</location>
    </subcellularLocation>
</comment>
<accession>A0A5P8W3B7</accession>
<evidence type="ECO:0000256" key="10">
    <source>
        <dbReference type="PROSITE-ProRule" id="PRU01251"/>
    </source>
</evidence>
<evidence type="ECO:0000256" key="11">
    <source>
        <dbReference type="RuleBase" id="RU004432"/>
    </source>
</evidence>
<dbReference type="InterPro" id="IPR003959">
    <property type="entry name" value="ATPase_AAA_core"/>
</dbReference>
<keyword evidence="4 11" id="KW-0547">Nucleotide-binding</keyword>
<keyword evidence="15" id="KW-1185">Reference proteome</keyword>
<keyword evidence="14" id="KW-0378">Hydrolase</keyword>
<proteinExistence type="inferred from homology"/>
<dbReference type="Proteomes" id="UP000326678">
    <property type="component" value="Chromosome Gxm1"/>
</dbReference>
<evidence type="ECO:0000256" key="12">
    <source>
        <dbReference type="RuleBase" id="RU362034"/>
    </source>
</evidence>
<dbReference type="EMBL" id="CP045226">
    <property type="protein sequence ID" value="QFS47142.1"/>
    <property type="molecule type" value="Genomic_DNA"/>
</dbReference>
<dbReference type="InterPro" id="IPR027417">
    <property type="entry name" value="P-loop_NTPase"/>
</dbReference>
<evidence type="ECO:0000313" key="15">
    <source>
        <dbReference type="Proteomes" id="UP000326678"/>
    </source>
</evidence>
<dbReference type="PRINTS" id="PR00300">
    <property type="entry name" value="CLPPROTEASEA"/>
</dbReference>
<reference evidence="14 15" key="1">
    <citation type="submission" date="2019-10" db="EMBL/GenBank/DDBJ databases">
        <title>Genomic and transcriptomic insights into the perfect genentic adaptation of a filamentous nitrogen-fixing cyanobacterium to rice fields.</title>
        <authorList>
            <person name="Chen Z."/>
        </authorList>
    </citation>
    <scope>NUCLEOTIDE SEQUENCE [LARGE SCALE GENOMIC DNA]</scope>
    <source>
        <strain evidence="14">CCNUC1</strain>
    </source>
</reference>
<keyword evidence="5 11" id="KW-0067">ATP-binding</keyword>
<dbReference type="InterPro" id="IPR041546">
    <property type="entry name" value="ClpA/ClpB_AAA_lid"/>
</dbReference>
<evidence type="ECO:0000256" key="6">
    <source>
        <dbReference type="ARBA" id="ARBA00023016"/>
    </source>
</evidence>
<evidence type="ECO:0000256" key="7">
    <source>
        <dbReference type="ARBA" id="ARBA00023054"/>
    </source>
</evidence>
<dbReference type="GO" id="GO:0042026">
    <property type="term" value="P:protein refolding"/>
    <property type="evidence" value="ECO:0007669"/>
    <property type="project" value="UniProtKB-UniRule"/>
</dbReference>
<evidence type="ECO:0000256" key="1">
    <source>
        <dbReference type="ARBA" id="ARBA00004496"/>
    </source>
</evidence>
<dbReference type="AlphaFoldDB" id="A0A5P8W3B7"/>
<keyword evidence="14" id="KW-0645">Protease</keyword>
<organism evidence="14 15">
    <name type="scientific">Nostoc sphaeroides CCNUC1</name>
    <dbReference type="NCBI Taxonomy" id="2653204"/>
    <lineage>
        <taxon>Bacteria</taxon>
        <taxon>Bacillati</taxon>
        <taxon>Cyanobacteriota</taxon>
        <taxon>Cyanophyceae</taxon>
        <taxon>Nostocales</taxon>
        <taxon>Nostocaceae</taxon>
        <taxon>Nostoc</taxon>
    </lineage>
</organism>
<comment type="subunit">
    <text evidence="12">Homohexamer; The oligomerization is ATP-dependent.</text>
</comment>
<dbReference type="PROSITE" id="PS51903">
    <property type="entry name" value="CLP_R"/>
    <property type="match status" value="1"/>
</dbReference>
<keyword evidence="6 12" id="KW-0346">Stress response</keyword>
<dbReference type="InterPro" id="IPR001270">
    <property type="entry name" value="ClpA/B"/>
</dbReference>
<dbReference type="Pfam" id="PF10431">
    <property type="entry name" value="ClpB_D2-small"/>
    <property type="match status" value="1"/>
</dbReference>
<dbReference type="Gene3D" id="3.40.50.300">
    <property type="entry name" value="P-loop containing nucleotide triphosphate hydrolases"/>
    <property type="match status" value="3"/>
</dbReference>
<dbReference type="PANTHER" id="PTHR11638">
    <property type="entry name" value="ATP-DEPENDENT CLP PROTEASE"/>
    <property type="match status" value="1"/>
</dbReference>
<comment type="similarity">
    <text evidence="2 11">Belongs to the ClpA/ClpB family.</text>
</comment>
<sequence length="872" mass="98643">MQPTNPNQFTEKAWEAIAHTPDIVKQYQQQQIESEHLMKALLEQDGLATGILTKAGVNLQKLRDRTEQFFQRQPKVSGNSTSVYLGRSLDTLLDRADGYRKEFQDEYISIEHLLLAYAKDDRFGKALFQEFGLDEGKLKNIIKQIRGSQKVTDQNPEGKYEALEKYGRDLTEAARKGQLDPVIGRDDEIRRTVQILSRRTKNNPVLIGEPGVGKTAIAEGLAQRIIAGDVPQSLKDRKLIALDMGALIAGAKFRGEFEERLKAVLKEVTESGGNIVLFIDEIHTVVGAGATQGAMDAGNLLKPMLARGELRCIGATTLDEYRKYIEKDAALERRFQQVYVDQPSVEDSISILRGLRERYENHHGVKISDSALVAAAILSSRYISDRFLPDKAIDLVDEAAARLKMEITSKPEELDEIDRKILQLEMEKLSLKKESDAASRERLERLEKEIADLKEEQKTLNTQWQSEKDIIDKIQSVKKEIERVNLEIQQAERDYDLNRAAELKYGNLTSLHRQLEAVEAELANAQRSGKSLLREEVTEADIAEIISKWTGIPISKLVESEKEKLLHLEDELHRRVVGQEEAVTAVADAIQRSRAGLADPNRPIASFIFLGPTGVGKTELAKALAAYMFDSEDALVRIDMSEYMEKHAVSRLIGAPPGYVGYEEGGQLTEAIRRRPYSVILFDEIEKAHPDVFNIFLQILDDGRVTDAQGHKVDFKNAIIIMTSNIGSQYILDVAGDNAHYDEMRRRVMETMRNSFRPEFLNRIDEIIIFHGLDKKELRHIVLLQVERLRQRLSDRKISLKLSDTALDFLAEVGYDPVYGARPLKRAIQRELETQIAKAILRGEFADGDTIFVDVQNERLSFSRLPVEVFTS</sequence>
<dbReference type="InterPro" id="IPR019489">
    <property type="entry name" value="Clp_ATPase_C"/>
</dbReference>
<feature type="domain" description="Clp R" evidence="13">
    <location>
        <begin position="6"/>
        <end position="148"/>
    </location>
</feature>
<dbReference type="NCBIfam" id="TIGR03346">
    <property type="entry name" value="chaperone_ClpB"/>
    <property type="match status" value="1"/>
</dbReference>
<dbReference type="PROSITE" id="PS00870">
    <property type="entry name" value="CLPAB_1"/>
    <property type="match status" value="1"/>
</dbReference>
<dbReference type="SMART" id="SM00382">
    <property type="entry name" value="AAA"/>
    <property type="match status" value="2"/>
</dbReference>
<dbReference type="SUPFAM" id="SSF52540">
    <property type="entry name" value="P-loop containing nucleoside triphosphate hydrolases"/>
    <property type="match status" value="2"/>
</dbReference>
<evidence type="ECO:0000313" key="14">
    <source>
        <dbReference type="EMBL" id="QFS47142.1"/>
    </source>
</evidence>
<dbReference type="KEGG" id="nsh:GXM_04632"/>
<dbReference type="FunFam" id="1.10.8.60:FF:000017">
    <property type="entry name" value="ATP-dependent chaperone ClpB"/>
    <property type="match status" value="1"/>
</dbReference>